<sequence length="61" mass="7203">MENKKLGALVERAMIDGELSRRERDEIMGAIYGKKHITREECKLMRTLQQKIWTAEIKIWG</sequence>
<protein>
    <submittedName>
        <fullName evidence="1">Uncharacterized protein</fullName>
    </submittedName>
</protein>
<reference evidence="1" key="1">
    <citation type="submission" date="2019-08" db="EMBL/GenBank/DDBJ databases">
        <title>Carotenoids and Carotenoid Binding Proteins in the Halophilic Cyanobacterium Euhalothece sp. ZM00.</title>
        <authorList>
            <person name="Cho S.M."/>
            <person name="Song J.Y."/>
            <person name="Park Y.-I."/>
        </authorList>
    </citation>
    <scope>NUCLEOTIDE SEQUENCE [LARGE SCALE GENOMIC DNA]</scope>
    <source>
        <strain evidence="1">Z-M001</strain>
    </source>
</reference>
<gene>
    <name evidence="1" type="ORF">FRE64_00310</name>
</gene>
<dbReference type="EMBL" id="CP042326">
    <property type="protein sequence ID" value="QDZ38523.1"/>
    <property type="molecule type" value="Genomic_DNA"/>
</dbReference>
<dbReference type="RefSeq" id="WP_146294134.1">
    <property type="nucleotide sequence ID" value="NZ_CP042326.1"/>
</dbReference>
<dbReference type="OrthoDB" id="466790at2"/>
<dbReference type="AlphaFoldDB" id="A0A5B8NH70"/>
<keyword evidence="2" id="KW-1185">Reference proteome</keyword>
<accession>A0A5B8NH70</accession>
<dbReference type="Proteomes" id="UP000318453">
    <property type="component" value="Chromosome"/>
</dbReference>
<organism evidence="1 2">
    <name type="scientific">Euhalothece natronophila Z-M001</name>
    <dbReference type="NCBI Taxonomy" id="522448"/>
    <lineage>
        <taxon>Bacteria</taxon>
        <taxon>Bacillati</taxon>
        <taxon>Cyanobacteriota</taxon>
        <taxon>Cyanophyceae</taxon>
        <taxon>Oscillatoriophycideae</taxon>
        <taxon>Chroococcales</taxon>
        <taxon>Halothecacae</taxon>
        <taxon>Halothece cluster</taxon>
        <taxon>Euhalothece</taxon>
    </lineage>
</organism>
<name>A0A5B8NH70_9CHRO</name>
<proteinExistence type="predicted"/>
<evidence type="ECO:0000313" key="2">
    <source>
        <dbReference type="Proteomes" id="UP000318453"/>
    </source>
</evidence>
<dbReference type="KEGG" id="enn:FRE64_00310"/>
<evidence type="ECO:0000313" key="1">
    <source>
        <dbReference type="EMBL" id="QDZ38523.1"/>
    </source>
</evidence>